<dbReference type="EMBL" id="JAWPEI010000001">
    <property type="protein sequence ID" value="KAK4737149.1"/>
    <property type="molecule type" value="Genomic_DNA"/>
</dbReference>
<dbReference type="AlphaFoldDB" id="A0AAV9MJG3"/>
<name>A0AAV9MJG3_9SOLN</name>
<keyword evidence="2" id="KW-1185">Reference proteome</keyword>
<reference evidence="1 2" key="1">
    <citation type="submission" date="2023-10" db="EMBL/GenBank/DDBJ databases">
        <title>Genome-Wide Identification Analysis in wild type Solanum Pinnatisectum Reveals Some Genes Defensing Phytophthora Infestans.</title>
        <authorList>
            <person name="Sun C."/>
        </authorList>
    </citation>
    <scope>NUCLEOTIDE SEQUENCE [LARGE SCALE GENOMIC DNA]</scope>
    <source>
        <strain evidence="1">LQN</strain>
        <tissue evidence="1">Leaf</tissue>
    </source>
</reference>
<dbReference type="PANTHER" id="PTHR33116:SF67">
    <property type="entry name" value="REVERSE TRANSCRIPTASE"/>
    <property type="match status" value="1"/>
</dbReference>
<dbReference type="Proteomes" id="UP001311915">
    <property type="component" value="Unassembled WGS sequence"/>
</dbReference>
<protein>
    <submittedName>
        <fullName evidence="1">Uncharacterized protein</fullName>
    </submittedName>
</protein>
<sequence>MLSYGGKEVLFSSVLQSIPIYVLSVITPPICVIKELHKIFAKFFWSNKESGRSKHWAEWIKVCLPKQKRGLGFRSLFKVSQALYAKLWWKFRTQNNLWSNFFWNKYCKKHIPSFVQWKGGSQIWKHMLENRDVIEQHLWWEPKGGTSSIWYDNWTNLGPLHLHQLDSPTCHPTRDIDDLFNEDGWDFDALRDAVPEYVVDHIRHNMRFLQLGDLADKPWWTKSSTGYFSVKSVWELLRKKENINEDLKSLRVKGLPFK</sequence>
<accession>A0AAV9MJG3</accession>
<dbReference type="PANTHER" id="PTHR33116">
    <property type="entry name" value="REVERSE TRANSCRIPTASE ZINC-BINDING DOMAIN-CONTAINING PROTEIN-RELATED-RELATED"/>
    <property type="match status" value="1"/>
</dbReference>
<comment type="caution">
    <text evidence="1">The sequence shown here is derived from an EMBL/GenBank/DDBJ whole genome shotgun (WGS) entry which is preliminary data.</text>
</comment>
<evidence type="ECO:0000313" key="1">
    <source>
        <dbReference type="EMBL" id="KAK4737149.1"/>
    </source>
</evidence>
<proteinExistence type="predicted"/>
<organism evidence="1 2">
    <name type="scientific">Solanum pinnatisectum</name>
    <name type="common">tansyleaf nightshade</name>
    <dbReference type="NCBI Taxonomy" id="50273"/>
    <lineage>
        <taxon>Eukaryota</taxon>
        <taxon>Viridiplantae</taxon>
        <taxon>Streptophyta</taxon>
        <taxon>Embryophyta</taxon>
        <taxon>Tracheophyta</taxon>
        <taxon>Spermatophyta</taxon>
        <taxon>Magnoliopsida</taxon>
        <taxon>eudicotyledons</taxon>
        <taxon>Gunneridae</taxon>
        <taxon>Pentapetalae</taxon>
        <taxon>asterids</taxon>
        <taxon>lamiids</taxon>
        <taxon>Solanales</taxon>
        <taxon>Solanaceae</taxon>
        <taxon>Solanoideae</taxon>
        <taxon>Solaneae</taxon>
        <taxon>Solanum</taxon>
    </lineage>
</organism>
<gene>
    <name evidence="1" type="ORF">R3W88_000846</name>
</gene>
<evidence type="ECO:0000313" key="2">
    <source>
        <dbReference type="Proteomes" id="UP001311915"/>
    </source>
</evidence>